<evidence type="ECO:0000313" key="6">
    <source>
        <dbReference type="EMBL" id="PWA83970.1"/>
    </source>
</evidence>
<dbReference type="OrthoDB" id="2018467at2759"/>
<keyword evidence="3" id="KW-0611">Plant defense</keyword>
<evidence type="ECO:0000313" key="7">
    <source>
        <dbReference type="Proteomes" id="UP000245207"/>
    </source>
</evidence>
<keyword evidence="2" id="KW-0547">Nucleotide-binding</keyword>
<dbReference type="GO" id="GO:0006952">
    <property type="term" value="P:defense response"/>
    <property type="evidence" value="ECO:0007669"/>
    <property type="project" value="UniProtKB-KW"/>
</dbReference>
<evidence type="ECO:0000256" key="2">
    <source>
        <dbReference type="ARBA" id="ARBA00022741"/>
    </source>
</evidence>
<dbReference type="AlphaFoldDB" id="A0A2U1PE12"/>
<evidence type="ECO:0000256" key="3">
    <source>
        <dbReference type="ARBA" id="ARBA00022821"/>
    </source>
</evidence>
<gene>
    <name evidence="6" type="ORF">CTI12_AA070750</name>
</gene>
<feature type="signal peptide" evidence="4">
    <location>
        <begin position="1"/>
        <end position="26"/>
    </location>
</feature>
<keyword evidence="1" id="KW-0677">Repeat</keyword>
<evidence type="ECO:0000259" key="5">
    <source>
        <dbReference type="Pfam" id="PF18052"/>
    </source>
</evidence>
<feature type="domain" description="Disease resistance N-terminal" evidence="5">
    <location>
        <begin position="16"/>
        <end position="77"/>
    </location>
</feature>
<keyword evidence="7" id="KW-1185">Reference proteome</keyword>
<keyword evidence="4" id="KW-0732">Signal</keyword>
<organism evidence="6 7">
    <name type="scientific">Artemisia annua</name>
    <name type="common">Sweet wormwood</name>
    <dbReference type="NCBI Taxonomy" id="35608"/>
    <lineage>
        <taxon>Eukaryota</taxon>
        <taxon>Viridiplantae</taxon>
        <taxon>Streptophyta</taxon>
        <taxon>Embryophyta</taxon>
        <taxon>Tracheophyta</taxon>
        <taxon>Spermatophyta</taxon>
        <taxon>Magnoliopsida</taxon>
        <taxon>eudicotyledons</taxon>
        <taxon>Gunneridae</taxon>
        <taxon>Pentapetalae</taxon>
        <taxon>asterids</taxon>
        <taxon>campanulids</taxon>
        <taxon>Asterales</taxon>
        <taxon>Asteraceae</taxon>
        <taxon>Asteroideae</taxon>
        <taxon>Anthemideae</taxon>
        <taxon>Artemisiinae</taxon>
        <taxon>Artemisia</taxon>
    </lineage>
</organism>
<dbReference type="Gene3D" id="1.20.5.4130">
    <property type="match status" value="1"/>
</dbReference>
<proteinExistence type="predicted"/>
<comment type="caution">
    <text evidence="6">The sequence shown here is derived from an EMBL/GenBank/DDBJ whole genome shotgun (WGS) entry which is preliminary data.</text>
</comment>
<evidence type="ECO:0000256" key="4">
    <source>
        <dbReference type="SAM" id="SignalP"/>
    </source>
</evidence>
<dbReference type="Pfam" id="PF18052">
    <property type="entry name" value="Rx_N"/>
    <property type="match status" value="1"/>
</dbReference>
<feature type="chain" id="PRO_5015470509" description="Disease resistance N-terminal domain-containing protein" evidence="4">
    <location>
        <begin position="27"/>
        <end position="78"/>
    </location>
</feature>
<dbReference type="EMBL" id="PKPP01001284">
    <property type="protein sequence ID" value="PWA83970.1"/>
    <property type="molecule type" value="Genomic_DNA"/>
</dbReference>
<dbReference type="InterPro" id="IPR041118">
    <property type="entry name" value="Rx_N"/>
</dbReference>
<evidence type="ECO:0000256" key="1">
    <source>
        <dbReference type="ARBA" id="ARBA00022737"/>
    </source>
</evidence>
<protein>
    <recommendedName>
        <fullName evidence="5">Disease resistance N-terminal domain-containing protein</fullName>
    </recommendedName>
</protein>
<reference evidence="6 7" key="1">
    <citation type="journal article" date="2018" name="Mol. Plant">
        <title>The genome of Artemisia annua provides insight into the evolution of Asteraceae family and artemisinin biosynthesis.</title>
        <authorList>
            <person name="Shen Q."/>
            <person name="Zhang L."/>
            <person name="Liao Z."/>
            <person name="Wang S."/>
            <person name="Yan T."/>
            <person name="Shi P."/>
            <person name="Liu M."/>
            <person name="Fu X."/>
            <person name="Pan Q."/>
            <person name="Wang Y."/>
            <person name="Lv Z."/>
            <person name="Lu X."/>
            <person name="Zhang F."/>
            <person name="Jiang W."/>
            <person name="Ma Y."/>
            <person name="Chen M."/>
            <person name="Hao X."/>
            <person name="Li L."/>
            <person name="Tang Y."/>
            <person name="Lv G."/>
            <person name="Zhou Y."/>
            <person name="Sun X."/>
            <person name="Brodelius P.E."/>
            <person name="Rose J.K.C."/>
            <person name="Tang K."/>
        </authorList>
    </citation>
    <scope>NUCLEOTIDE SEQUENCE [LARGE SCALE GENOMIC DNA]</scope>
    <source>
        <strain evidence="7">cv. Huhao1</strain>
        <tissue evidence="6">Leaf</tissue>
    </source>
</reference>
<dbReference type="GO" id="GO:0000166">
    <property type="term" value="F:nucleotide binding"/>
    <property type="evidence" value="ECO:0007669"/>
    <property type="project" value="UniProtKB-KW"/>
</dbReference>
<name>A0A2U1PE12_ARTAN</name>
<accession>A0A2U1PE12</accession>
<sequence length="78" mass="8541">METALLAPVMIMACLLIGKEIAIAWGFKDDLSILLANLEMVQARLSDANGQNGPATVWVWVKQLQKVVSEAECLLEEV</sequence>
<dbReference type="Proteomes" id="UP000245207">
    <property type="component" value="Unassembled WGS sequence"/>
</dbReference>